<feature type="region of interest" description="Disordered" evidence="10">
    <location>
        <begin position="52"/>
        <end position="135"/>
    </location>
</feature>
<dbReference type="GO" id="GO:0005634">
    <property type="term" value="C:nucleus"/>
    <property type="evidence" value="ECO:0007669"/>
    <property type="project" value="UniProtKB-SubCell"/>
</dbReference>
<sequence length="1190" mass="129100">MSYCPGFTLERWNEPFLMAYVLKYPLASVVEQVSNPCGPSDPVRGPTLPYRHVHNHIPSPATTHTSDRSAPNKQQHFSSGQLMVDEQQHRREMPTAPLPSRKQRTMSPPTQFYPTAVTQFSDKPGHQASSQYTVQPTDRSILRSALSNQPSTPLQRQQPLELQNAMHGEAVSTNSSFVSDRNSGGSSDITTPSSPLRGTRRSTFQDSASSVTAASGPKSTTHHAPRELIIPQATVVRAPTTNAQLTGTSEMVNSNVAASDRLGRTRAASPPGCSNKTSIPTADYGLKMTVSELRSVAERQRQQLTRQAQQLQTKEERLAWLRSVRSRASGDGSSGIDKLPVPGCELSHDQEMRLHKLRSFRGQTEQTRLTNEHIAREIDNLARLLSSKELELETLRKRMEDTQRLLSLIGMCQACLTNSSKTRSHRSQAVKTTEVTVFTDGSDLEKPLDLLSVQLPFSTERDKKRWRDGLLEADRLDRQVCLALSHSATTSHSRRTVTQTSETKAPDSSLIRMHKSSATFMPSSADQGSKLQPPPRQHLPISSVKSSENPPIKPPNSSSDFSAVLARASSPPTSRRSSLRMLLYAASANGHACGSDTTLTSANTTHSFPRIKTPPRYASRAVINDTYMRRICRDSVEKYKRTASEIYRANVERMSAKHASSRSPTADQSESESSLLLAVGDSQSQLTREPNASRSGSNHLSPDESFKRVQPASPIDSISSSSSSSLELIGIEQATSVTTTTTTTMTSLRQTVNSTQSPLDEEAKQSGGGGGGDVDSGLGGSDDTGHSEQHAHSVPEVGTIISSIRAPADAICVVDEGHGTDASLSNTSVDGPVRYLKSILRKSIKTSDSDTGGIGRVTDVVATTQSPSSSAIHCRSYSVRFHPLALLLDAALEGDLELVKKAASQVSDVSEPNDEGITALHNAVCAGRTEIAEFLVRTAGADVNAGDTDGWTPLHCAASCANLPLARLLVEHGASLHARTLSDQETPLEKCDQGDEEAECEEYLFFQQERIGSAASGRVYALFPRGLEAAGPGSADAHIQPDELAVYPNEPLTIIDREPVGETEWMLAEKADGTRGLIPRSHVSCYPLVRIPPASHPVPITPARPRQFDFWVDDEDEEKDVVDSDEDLDKTTDRNNDGSSHTIVELDRSHAESPILLMDSESALGEATFNKSLVSVQVSSPSDEVSYLLI</sequence>
<feature type="region of interest" description="Disordered" evidence="10">
    <location>
        <begin position="172"/>
        <end position="227"/>
    </location>
</feature>
<accession>A0A8J4SY56</accession>
<name>A0A8J4SY56_9TREM</name>
<dbReference type="Gene3D" id="1.25.40.20">
    <property type="entry name" value="Ankyrin repeat-containing domain"/>
    <property type="match status" value="1"/>
</dbReference>
<evidence type="ECO:0000313" key="12">
    <source>
        <dbReference type="EMBL" id="KAF5401381.1"/>
    </source>
</evidence>
<evidence type="ECO:0000256" key="5">
    <source>
        <dbReference type="ARBA" id="ARBA00023043"/>
    </source>
</evidence>
<feature type="compositionally biased region" description="Low complexity" evidence="10">
    <location>
        <begin position="565"/>
        <end position="577"/>
    </location>
</feature>
<feature type="compositionally biased region" description="Low complexity" evidence="10">
    <location>
        <begin position="738"/>
        <end position="747"/>
    </location>
</feature>
<feature type="compositionally biased region" description="Polar residues" evidence="10">
    <location>
        <begin position="748"/>
        <end position="758"/>
    </location>
</feature>
<feature type="compositionally biased region" description="Low complexity" evidence="10">
    <location>
        <begin position="713"/>
        <end position="725"/>
    </location>
</feature>
<dbReference type="SMART" id="SM00248">
    <property type="entry name" value="ANK"/>
    <property type="match status" value="2"/>
</dbReference>
<feature type="region of interest" description="Disordered" evidence="10">
    <location>
        <begin position="247"/>
        <end position="280"/>
    </location>
</feature>
<keyword evidence="6" id="KW-0539">Nucleus</keyword>
<feature type="compositionally biased region" description="Polar residues" evidence="10">
    <location>
        <begin position="105"/>
        <end position="135"/>
    </location>
</feature>
<feature type="repeat" description="ANK" evidence="7">
    <location>
        <begin position="949"/>
        <end position="981"/>
    </location>
</feature>
<dbReference type="SUPFAM" id="SSF50044">
    <property type="entry name" value="SH3-domain"/>
    <property type="match status" value="1"/>
</dbReference>
<evidence type="ECO:0000256" key="3">
    <source>
        <dbReference type="ARBA" id="ARBA00022703"/>
    </source>
</evidence>
<dbReference type="PROSITE" id="PS50088">
    <property type="entry name" value="ANK_REPEAT"/>
    <property type="match status" value="2"/>
</dbReference>
<dbReference type="AlphaFoldDB" id="A0A8J4SY56"/>
<feature type="repeat" description="ANK" evidence="7">
    <location>
        <begin position="915"/>
        <end position="948"/>
    </location>
</feature>
<feature type="region of interest" description="Disordered" evidence="10">
    <location>
        <begin position="1116"/>
        <end position="1145"/>
    </location>
</feature>
<dbReference type="GO" id="GO:0042981">
    <property type="term" value="P:regulation of apoptotic process"/>
    <property type="evidence" value="ECO:0007669"/>
    <property type="project" value="InterPro"/>
</dbReference>
<dbReference type="EMBL" id="LUCH01002512">
    <property type="protein sequence ID" value="KAF5401381.1"/>
    <property type="molecule type" value="Genomic_DNA"/>
</dbReference>
<feature type="compositionally biased region" description="Polar residues" evidence="10">
    <location>
        <begin position="172"/>
        <end position="219"/>
    </location>
</feature>
<feature type="region of interest" description="Disordered" evidence="10">
    <location>
        <begin position="653"/>
        <end position="725"/>
    </location>
</feature>
<comment type="subcellular location">
    <subcellularLocation>
        <location evidence="1">Nucleus</location>
    </subcellularLocation>
</comment>
<dbReference type="SUPFAM" id="SSF48403">
    <property type="entry name" value="Ankyrin repeat"/>
    <property type="match status" value="1"/>
</dbReference>
<dbReference type="InterPro" id="IPR036770">
    <property type="entry name" value="Ankyrin_rpt-contain_sf"/>
</dbReference>
<dbReference type="InterPro" id="IPR002110">
    <property type="entry name" value="Ankyrin_rpt"/>
</dbReference>
<feature type="compositionally biased region" description="Acidic residues" evidence="10">
    <location>
        <begin position="1116"/>
        <end position="1128"/>
    </location>
</feature>
<keyword evidence="9" id="KW-0175">Coiled coil</keyword>
<reference evidence="12" key="1">
    <citation type="submission" date="2019-05" db="EMBL/GenBank/DDBJ databases">
        <title>Annotation for the trematode Paragonimus heterotremus.</title>
        <authorList>
            <person name="Choi Y.-J."/>
        </authorList>
    </citation>
    <scope>NUCLEOTIDE SEQUENCE</scope>
    <source>
        <strain evidence="12">LC</strain>
    </source>
</reference>
<dbReference type="Pfam" id="PF12796">
    <property type="entry name" value="Ank_2"/>
    <property type="match status" value="1"/>
</dbReference>
<feature type="compositionally biased region" description="Polar residues" evidence="10">
    <location>
        <begin position="60"/>
        <end position="81"/>
    </location>
</feature>
<evidence type="ECO:0000313" key="13">
    <source>
        <dbReference type="Proteomes" id="UP000748531"/>
    </source>
</evidence>
<dbReference type="Proteomes" id="UP000748531">
    <property type="component" value="Unassembled WGS sequence"/>
</dbReference>
<dbReference type="InterPro" id="IPR047163">
    <property type="entry name" value="ASPP1/2"/>
</dbReference>
<feature type="compositionally biased region" description="Polar residues" evidence="10">
    <location>
        <begin position="661"/>
        <end position="674"/>
    </location>
</feature>
<dbReference type="GO" id="GO:0002039">
    <property type="term" value="F:p53 binding"/>
    <property type="evidence" value="ECO:0007669"/>
    <property type="project" value="InterPro"/>
</dbReference>
<feature type="domain" description="SH3" evidence="11">
    <location>
        <begin position="1014"/>
        <end position="1088"/>
    </location>
</feature>
<keyword evidence="2 8" id="KW-0728">SH3 domain</keyword>
<organism evidence="12 13">
    <name type="scientific">Paragonimus heterotremus</name>
    <dbReference type="NCBI Taxonomy" id="100268"/>
    <lineage>
        <taxon>Eukaryota</taxon>
        <taxon>Metazoa</taxon>
        <taxon>Spiralia</taxon>
        <taxon>Lophotrochozoa</taxon>
        <taxon>Platyhelminthes</taxon>
        <taxon>Trematoda</taxon>
        <taxon>Digenea</taxon>
        <taxon>Plagiorchiida</taxon>
        <taxon>Troglotremata</taxon>
        <taxon>Troglotrematidae</taxon>
        <taxon>Paragonimus</taxon>
    </lineage>
</organism>
<dbReference type="PROSITE" id="PS50002">
    <property type="entry name" value="SH3"/>
    <property type="match status" value="1"/>
</dbReference>
<dbReference type="SMART" id="SM00326">
    <property type="entry name" value="SH3"/>
    <property type="match status" value="1"/>
</dbReference>
<dbReference type="GO" id="GO:0006915">
    <property type="term" value="P:apoptotic process"/>
    <property type="evidence" value="ECO:0007669"/>
    <property type="project" value="UniProtKB-KW"/>
</dbReference>
<proteinExistence type="predicted"/>
<comment type="caution">
    <text evidence="12">The sequence shown here is derived from an EMBL/GenBank/DDBJ whole genome shotgun (WGS) entry which is preliminary data.</text>
</comment>
<evidence type="ECO:0000256" key="4">
    <source>
        <dbReference type="ARBA" id="ARBA00022737"/>
    </source>
</evidence>
<protein>
    <submittedName>
        <fullName evidence="12">Apoptotic enhancer 1 protein</fullName>
    </submittedName>
</protein>
<evidence type="ECO:0000256" key="10">
    <source>
        <dbReference type="SAM" id="MobiDB-lite"/>
    </source>
</evidence>
<keyword evidence="13" id="KW-1185">Reference proteome</keyword>
<evidence type="ECO:0000256" key="1">
    <source>
        <dbReference type="ARBA" id="ARBA00004123"/>
    </source>
</evidence>
<keyword evidence="5 7" id="KW-0040">ANK repeat</keyword>
<evidence type="ECO:0000256" key="9">
    <source>
        <dbReference type="SAM" id="Coils"/>
    </source>
</evidence>
<keyword evidence="3" id="KW-0053">Apoptosis</keyword>
<dbReference type="PROSITE" id="PS50297">
    <property type="entry name" value="ANK_REP_REGION"/>
    <property type="match status" value="1"/>
</dbReference>
<feature type="compositionally biased region" description="Basic and acidic residues" evidence="10">
    <location>
        <begin position="783"/>
        <end position="792"/>
    </location>
</feature>
<dbReference type="PANTHER" id="PTHR24131:SF10">
    <property type="entry name" value="ANKYRIN-REPEAT, SH3-DOMAIN, AND PROLINE-RICH-REGION CONTAINING PROTEIN, ISOFORM B"/>
    <property type="match status" value="1"/>
</dbReference>
<dbReference type="OrthoDB" id="10038642at2759"/>
<gene>
    <name evidence="12" type="ORF">PHET_05024</name>
</gene>
<evidence type="ECO:0000256" key="2">
    <source>
        <dbReference type="ARBA" id="ARBA00022443"/>
    </source>
</evidence>
<dbReference type="InterPro" id="IPR001452">
    <property type="entry name" value="SH3_domain"/>
</dbReference>
<feature type="compositionally biased region" description="Polar residues" evidence="10">
    <location>
        <begin position="543"/>
        <end position="561"/>
    </location>
</feature>
<evidence type="ECO:0000256" key="6">
    <source>
        <dbReference type="ARBA" id="ARBA00023242"/>
    </source>
</evidence>
<feature type="region of interest" description="Disordered" evidence="10">
    <location>
        <begin position="487"/>
        <end position="577"/>
    </location>
</feature>
<keyword evidence="4" id="KW-0677">Repeat</keyword>
<feature type="region of interest" description="Disordered" evidence="10">
    <location>
        <begin position="738"/>
        <end position="792"/>
    </location>
</feature>
<feature type="compositionally biased region" description="Gly residues" evidence="10">
    <location>
        <begin position="766"/>
        <end position="782"/>
    </location>
</feature>
<evidence type="ECO:0000259" key="11">
    <source>
        <dbReference type="PROSITE" id="PS50002"/>
    </source>
</evidence>
<evidence type="ECO:0000256" key="8">
    <source>
        <dbReference type="PROSITE-ProRule" id="PRU00192"/>
    </source>
</evidence>
<feature type="compositionally biased region" description="Polar residues" evidence="10">
    <location>
        <begin position="681"/>
        <end position="700"/>
    </location>
</feature>
<feature type="compositionally biased region" description="Polar residues" evidence="10">
    <location>
        <begin position="516"/>
        <end position="530"/>
    </location>
</feature>
<dbReference type="PANTHER" id="PTHR24131">
    <property type="entry name" value="APOPTOSIS-STIMULATING OF P53 PROTEIN"/>
    <property type="match status" value="1"/>
</dbReference>
<evidence type="ECO:0000256" key="7">
    <source>
        <dbReference type="PROSITE-ProRule" id="PRU00023"/>
    </source>
</evidence>
<dbReference type="InterPro" id="IPR036028">
    <property type="entry name" value="SH3-like_dom_sf"/>
</dbReference>
<feature type="compositionally biased region" description="Polar residues" evidence="10">
    <location>
        <begin position="247"/>
        <end position="257"/>
    </location>
</feature>
<feature type="coiled-coil region" evidence="9">
    <location>
        <begin position="378"/>
        <end position="405"/>
    </location>
</feature>